<dbReference type="PANTHER" id="PTHR42718">
    <property type="entry name" value="MAJOR FACILITATOR SUPERFAMILY MULTIDRUG TRANSPORTER MFSC"/>
    <property type="match status" value="1"/>
</dbReference>
<dbReference type="Gene3D" id="1.20.1720.10">
    <property type="entry name" value="Multidrug resistance protein D"/>
    <property type="match status" value="1"/>
</dbReference>
<dbReference type="GO" id="GO:0016020">
    <property type="term" value="C:membrane"/>
    <property type="evidence" value="ECO:0007669"/>
    <property type="project" value="UniProtKB-SubCell"/>
</dbReference>
<gene>
    <name evidence="8" type="ordered locus">Metbo_1888</name>
</gene>
<dbReference type="InterPro" id="IPR036259">
    <property type="entry name" value="MFS_trans_sf"/>
</dbReference>
<evidence type="ECO:0000256" key="5">
    <source>
        <dbReference type="ARBA" id="ARBA00023136"/>
    </source>
</evidence>
<dbReference type="EMBL" id="CP002551">
    <property type="protein sequence ID" value="ADZ10108.1"/>
    <property type="molecule type" value="Genomic_DNA"/>
</dbReference>
<keyword evidence="3 6" id="KW-0812">Transmembrane</keyword>
<feature type="transmembrane region" description="Helical" evidence="6">
    <location>
        <begin position="455"/>
        <end position="476"/>
    </location>
</feature>
<feature type="domain" description="Major facilitator superfamily (MFS) profile" evidence="7">
    <location>
        <begin position="15"/>
        <end position="481"/>
    </location>
</feature>
<evidence type="ECO:0000256" key="6">
    <source>
        <dbReference type="SAM" id="Phobius"/>
    </source>
</evidence>
<evidence type="ECO:0000313" key="8">
    <source>
        <dbReference type="EMBL" id="ADZ10108.1"/>
    </source>
</evidence>
<feature type="transmembrane region" description="Helical" evidence="6">
    <location>
        <begin position="49"/>
        <end position="69"/>
    </location>
</feature>
<feature type="transmembrane region" description="Helical" evidence="6">
    <location>
        <begin position="334"/>
        <end position="353"/>
    </location>
</feature>
<organism evidence="8 9">
    <name type="scientific">Methanobacterium lacus (strain AL-21)</name>
    <dbReference type="NCBI Taxonomy" id="877455"/>
    <lineage>
        <taxon>Archaea</taxon>
        <taxon>Methanobacteriati</taxon>
        <taxon>Methanobacteriota</taxon>
        <taxon>Methanomada group</taxon>
        <taxon>Methanobacteria</taxon>
        <taxon>Methanobacteriales</taxon>
        <taxon>Methanobacteriaceae</taxon>
        <taxon>Methanobacterium</taxon>
    </lineage>
</organism>
<evidence type="ECO:0000259" key="7">
    <source>
        <dbReference type="PROSITE" id="PS50850"/>
    </source>
</evidence>
<dbReference type="PANTHER" id="PTHR42718:SF9">
    <property type="entry name" value="MAJOR FACILITATOR SUPERFAMILY MULTIDRUG TRANSPORTER MFSC"/>
    <property type="match status" value="1"/>
</dbReference>
<dbReference type="InterPro" id="IPR011701">
    <property type="entry name" value="MFS"/>
</dbReference>
<comment type="subcellular location">
    <subcellularLocation>
        <location evidence="1">Membrane</location>
        <topology evidence="1">Multi-pass membrane protein</topology>
    </subcellularLocation>
</comment>
<dbReference type="GO" id="GO:0022857">
    <property type="term" value="F:transmembrane transporter activity"/>
    <property type="evidence" value="ECO:0007669"/>
    <property type="project" value="InterPro"/>
</dbReference>
<accession>F0TAN6</accession>
<feature type="transmembrane region" description="Helical" evidence="6">
    <location>
        <begin position="269"/>
        <end position="292"/>
    </location>
</feature>
<feature type="transmembrane region" description="Helical" evidence="6">
    <location>
        <begin position="81"/>
        <end position="100"/>
    </location>
</feature>
<feature type="transmembrane region" description="Helical" evidence="6">
    <location>
        <begin position="106"/>
        <end position="127"/>
    </location>
</feature>
<feature type="transmembrane region" description="Helical" evidence="6">
    <location>
        <begin position="14"/>
        <end position="37"/>
    </location>
</feature>
<feature type="transmembrane region" description="Helical" evidence="6">
    <location>
        <begin position="359"/>
        <end position="375"/>
    </location>
</feature>
<reference evidence="9" key="1">
    <citation type="submission" date="2011-02" db="EMBL/GenBank/DDBJ databases">
        <title>Complete sequence of Methanobacterium sp. AL-21.</title>
        <authorList>
            <consortium name="US DOE Joint Genome Institute"/>
            <person name="Lucas S."/>
            <person name="Copeland A."/>
            <person name="Lapidus A."/>
            <person name="Cheng J.-F."/>
            <person name="Goodwin L."/>
            <person name="Pitluck S."/>
            <person name="Chertkov O."/>
            <person name="Detter J.C."/>
            <person name="Han C."/>
            <person name="Tapia R."/>
            <person name="Land M."/>
            <person name="Hauser L."/>
            <person name="Kyrpides N."/>
            <person name="Ivanova N."/>
            <person name="Mikhailova N."/>
            <person name="Pagani I."/>
            <person name="Cadillo-Quiroz H."/>
            <person name="Imachi H."/>
            <person name="Zinder S."/>
            <person name="Liu W."/>
            <person name="Woyke T."/>
        </authorList>
    </citation>
    <scope>NUCLEOTIDE SEQUENCE [LARGE SCALE GENOMIC DNA]</scope>
    <source>
        <strain evidence="9">AL-21</strain>
    </source>
</reference>
<keyword evidence="9" id="KW-1185">Reference proteome</keyword>
<dbReference type="Gene3D" id="1.20.1250.20">
    <property type="entry name" value="MFS general substrate transporter like domains"/>
    <property type="match status" value="1"/>
</dbReference>
<dbReference type="Proteomes" id="UP000007490">
    <property type="component" value="Chromosome"/>
</dbReference>
<keyword evidence="4 6" id="KW-1133">Transmembrane helix</keyword>
<feature type="transmembrane region" description="Helical" evidence="6">
    <location>
        <begin position="304"/>
        <end position="322"/>
    </location>
</feature>
<evidence type="ECO:0000256" key="2">
    <source>
        <dbReference type="ARBA" id="ARBA00022448"/>
    </source>
</evidence>
<feature type="transmembrane region" description="Helical" evidence="6">
    <location>
        <begin position="139"/>
        <end position="161"/>
    </location>
</feature>
<sequence length="500" mass="54081">MFNKNSPTKISQNLIGFIIAFSVFIWSFSAGIVTIALPTISQYMDINTALVSWVVVAHLLVLTSFLLIFGKIGDYVGYKNIYLGGLFLFTVGSYLSGISLGITQLIASRILQGVGSAMLLSMTPAIISKVFPHTTRGKIFGFISLATTIGLSLGYGVGGIVTEYMGWHWIFFVTVPLGAAATILTYFYLPELKTGIEYRGFDLVGSILIFLAVILLIMPIEMGSKLGWTSPLIIGGLISSGVIFLIFYQWEHNYKNPLFHICLLKQKQLNISIIAGFMTSFVLTGTIFLLPFYFELILNYDTDVAGIIILLSTLLIIVVGPMSGRLADKIGSKLPAILGALLLATTMIILTLIDPTVGEFGVVLIILALIMRSLADGIFSPANNKLVMSHSPPKMVGSVSSLLNTAKYLGLVLGVVIFETIFDSTISHSSGHMEGVTGTGAFQYSVPVETLLTGFHHAFMIGVFICVLIVAASFLAKENTDVTDGLEVEPINKDIIEPES</sequence>
<keyword evidence="5 6" id="KW-0472">Membrane</keyword>
<dbReference type="PRINTS" id="PR01036">
    <property type="entry name" value="TCRTETB"/>
</dbReference>
<name>F0TAN6_METLA</name>
<evidence type="ECO:0000256" key="3">
    <source>
        <dbReference type="ARBA" id="ARBA00022692"/>
    </source>
</evidence>
<dbReference type="Pfam" id="PF07690">
    <property type="entry name" value="MFS_1"/>
    <property type="match status" value="1"/>
</dbReference>
<evidence type="ECO:0000256" key="1">
    <source>
        <dbReference type="ARBA" id="ARBA00004141"/>
    </source>
</evidence>
<dbReference type="HOGENOM" id="CLU_000960_28_3_2"/>
<evidence type="ECO:0000313" key="9">
    <source>
        <dbReference type="Proteomes" id="UP000007490"/>
    </source>
</evidence>
<feature type="transmembrane region" description="Helical" evidence="6">
    <location>
        <begin position="226"/>
        <end position="248"/>
    </location>
</feature>
<feature type="transmembrane region" description="Helical" evidence="6">
    <location>
        <begin position="396"/>
        <end position="418"/>
    </location>
</feature>
<feature type="transmembrane region" description="Helical" evidence="6">
    <location>
        <begin position="201"/>
        <end position="220"/>
    </location>
</feature>
<dbReference type="CDD" id="cd17321">
    <property type="entry name" value="MFS_MMR_MDR_like"/>
    <property type="match status" value="1"/>
</dbReference>
<evidence type="ECO:0000256" key="4">
    <source>
        <dbReference type="ARBA" id="ARBA00022989"/>
    </source>
</evidence>
<dbReference type="PROSITE" id="PS50850">
    <property type="entry name" value="MFS"/>
    <property type="match status" value="1"/>
</dbReference>
<protein>
    <submittedName>
        <fullName evidence="8">Major facilitator superfamily MFS_1</fullName>
    </submittedName>
</protein>
<dbReference type="SUPFAM" id="SSF103473">
    <property type="entry name" value="MFS general substrate transporter"/>
    <property type="match status" value="1"/>
</dbReference>
<dbReference type="InterPro" id="IPR020846">
    <property type="entry name" value="MFS_dom"/>
</dbReference>
<dbReference type="RefSeq" id="WP_013645459.1">
    <property type="nucleotide sequence ID" value="NC_015216.1"/>
</dbReference>
<dbReference type="eggNOG" id="arCOG00143">
    <property type="taxonomic scope" value="Archaea"/>
</dbReference>
<dbReference type="GeneID" id="10278346"/>
<dbReference type="KEGG" id="mel:Metbo_1888"/>
<dbReference type="AlphaFoldDB" id="F0TAN6"/>
<reference evidence="8 9" key="2">
    <citation type="journal article" date="2014" name="Int. J. Syst. Evol. Microbiol.">
        <title>Methanobacterium paludis sp. nov. and a novel strain of Methanobacterium lacus isolated from northern peatlands.</title>
        <authorList>
            <person name="Cadillo-Quiroz H."/>
            <person name="Brauer S.L."/>
            <person name="Goodson N."/>
            <person name="Yavitt J.B."/>
            <person name="Zinder S.H."/>
        </authorList>
    </citation>
    <scope>NUCLEOTIDE SEQUENCE [LARGE SCALE GENOMIC DNA]</scope>
    <source>
        <strain evidence="8 9">AL-21</strain>
    </source>
</reference>
<keyword evidence="2" id="KW-0813">Transport</keyword>
<dbReference type="OrthoDB" id="117970at2157"/>
<proteinExistence type="predicted"/>
<feature type="transmembrane region" description="Helical" evidence="6">
    <location>
        <begin position="167"/>
        <end position="189"/>
    </location>
</feature>